<organism evidence="10 11">
    <name type="scientific">Citricoccus parietis</name>
    <dbReference type="NCBI Taxonomy" id="592307"/>
    <lineage>
        <taxon>Bacteria</taxon>
        <taxon>Bacillati</taxon>
        <taxon>Actinomycetota</taxon>
        <taxon>Actinomycetes</taxon>
        <taxon>Micrococcales</taxon>
        <taxon>Micrococcaceae</taxon>
        <taxon>Citricoccus</taxon>
    </lineage>
</organism>
<proteinExistence type="predicted"/>
<evidence type="ECO:0000313" key="11">
    <source>
        <dbReference type="Proteomes" id="UP001589766"/>
    </source>
</evidence>
<dbReference type="PANTHER" id="PTHR43289:SF6">
    <property type="entry name" value="SERINE_THREONINE-PROTEIN KINASE NEKL-3"/>
    <property type="match status" value="1"/>
</dbReference>
<evidence type="ECO:0000259" key="9">
    <source>
        <dbReference type="PROSITE" id="PS50011"/>
    </source>
</evidence>
<feature type="compositionally biased region" description="Low complexity" evidence="8">
    <location>
        <begin position="373"/>
        <end position="389"/>
    </location>
</feature>
<dbReference type="PROSITE" id="PS50011">
    <property type="entry name" value="PROTEIN_KINASE_DOM"/>
    <property type="match status" value="1"/>
</dbReference>
<dbReference type="InterPro" id="IPR000719">
    <property type="entry name" value="Prot_kinase_dom"/>
</dbReference>
<evidence type="ECO:0000256" key="8">
    <source>
        <dbReference type="SAM" id="MobiDB-lite"/>
    </source>
</evidence>
<evidence type="ECO:0000313" key="10">
    <source>
        <dbReference type="EMBL" id="MFC0249238.1"/>
    </source>
</evidence>
<dbReference type="EC" id="2.7.11.1" evidence="1"/>
<gene>
    <name evidence="10" type="ORF">ACFFIO_12105</name>
</gene>
<evidence type="ECO:0000256" key="2">
    <source>
        <dbReference type="ARBA" id="ARBA00022527"/>
    </source>
</evidence>
<name>A0ABV6F6U5_9MICC</name>
<dbReference type="Proteomes" id="UP001589766">
    <property type="component" value="Unassembled WGS sequence"/>
</dbReference>
<dbReference type="SUPFAM" id="SSF56112">
    <property type="entry name" value="Protein kinase-like (PK-like)"/>
    <property type="match status" value="1"/>
</dbReference>
<dbReference type="PANTHER" id="PTHR43289">
    <property type="entry name" value="MITOGEN-ACTIVATED PROTEIN KINASE KINASE KINASE 20-RELATED"/>
    <property type="match status" value="1"/>
</dbReference>
<dbReference type="InterPro" id="IPR011009">
    <property type="entry name" value="Kinase-like_dom_sf"/>
</dbReference>
<evidence type="ECO:0000256" key="5">
    <source>
        <dbReference type="ARBA" id="ARBA00022777"/>
    </source>
</evidence>
<feature type="compositionally biased region" description="Basic residues" evidence="8">
    <location>
        <begin position="295"/>
        <end position="314"/>
    </location>
</feature>
<dbReference type="Pfam" id="PF00069">
    <property type="entry name" value="Pkinase"/>
    <property type="match status" value="1"/>
</dbReference>
<dbReference type="GO" id="GO:0004674">
    <property type="term" value="F:protein serine/threonine kinase activity"/>
    <property type="evidence" value="ECO:0007669"/>
    <property type="project" value="UniProtKB-EC"/>
</dbReference>
<dbReference type="PROSITE" id="PS00109">
    <property type="entry name" value="PROTEIN_KINASE_TYR"/>
    <property type="match status" value="1"/>
</dbReference>
<evidence type="ECO:0000256" key="6">
    <source>
        <dbReference type="ARBA" id="ARBA00022840"/>
    </source>
</evidence>
<evidence type="ECO:0000256" key="3">
    <source>
        <dbReference type="ARBA" id="ARBA00022679"/>
    </source>
</evidence>
<protein>
    <recommendedName>
        <fullName evidence="1">non-specific serine/threonine protein kinase</fullName>
        <ecNumber evidence="1">2.7.11.1</ecNumber>
    </recommendedName>
</protein>
<feature type="compositionally biased region" description="Basic and acidic residues" evidence="8">
    <location>
        <begin position="281"/>
        <end position="294"/>
    </location>
</feature>
<dbReference type="InterPro" id="IPR008266">
    <property type="entry name" value="Tyr_kinase_AS"/>
</dbReference>
<dbReference type="RefSeq" id="WP_378042095.1">
    <property type="nucleotide sequence ID" value="NZ_JBHLWH010000032.1"/>
</dbReference>
<evidence type="ECO:0000256" key="4">
    <source>
        <dbReference type="ARBA" id="ARBA00022741"/>
    </source>
</evidence>
<sequence>MESSTPWPQVPGWEIRRELGRGGSSTVWLVADEEGSEAALKIPDHRVEAAAELLDIEVKAVGELDHDHVVRPLGVVSTDRGPGLLSEYHPGGSLGALVRAAGPLPLGQVVTVLVPVAQALQALHEHGVVHGDVSPGNILFTVMGRPAVSDLGSSRLLGGPGRRLGTPGFSAPELHQDGVPGPPGGDGPGLNPAADVYSLAAVGWFALTGRAPAATSSRAPLPLIVPDIPLDVVELLEAGLEEDPARRPTAERFVMACYRWATPVPVDLYPSAGPDVAMELPTRRRETEGDDAGRRVRRRRGQRGQRGQRRRRGQRGWSVRRGWMLGGGVATTLVVAVTAGLYLAVPEPDPVQDPSARAAAKAPVPSGAQTATAPEAGEDAASSSPEPAATTGLGMDQVADAADSLGEARTAALKSLDRRHVAVYSLPDSPAFAEDVRLQEQLEAQGLRFEGLRLETAVTGAIEQADASTATVPVELTISPYRTVTASGDTVAESPTPTVERFTVHLQRTTAGWRVREILP</sequence>
<feature type="region of interest" description="Disordered" evidence="8">
    <location>
        <begin position="350"/>
        <end position="392"/>
    </location>
</feature>
<feature type="region of interest" description="Disordered" evidence="8">
    <location>
        <begin position="275"/>
        <end position="316"/>
    </location>
</feature>
<dbReference type="CDD" id="cd14014">
    <property type="entry name" value="STKc_PknB_like"/>
    <property type="match status" value="1"/>
</dbReference>
<keyword evidence="6 7" id="KW-0067">ATP-binding</keyword>
<feature type="region of interest" description="Disordered" evidence="8">
    <location>
        <begin position="154"/>
        <end position="187"/>
    </location>
</feature>
<dbReference type="Gene3D" id="1.10.510.10">
    <property type="entry name" value="Transferase(Phosphotransferase) domain 1"/>
    <property type="match status" value="1"/>
</dbReference>
<dbReference type="InterPro" id="IPR017441">
    <property type="entry name" value="Protein_kinase_ATP_BS"/>
</dbReference>
<feature type="domain" description="Protein kinase" evidence="9">
    <location>
        <begin position="13"/>
        <end position="261"/>
    </location>
</feature>
<comment type="caution">
    <text evidence="10">The sequence shown here is derived from an EMBL/GenBank/DDBJ whole genome shotgun (WGS) entry which is preliminary data.</text>
</comment>
<accession>A0ABV6F6U5</accession>
<dbReference type="PROSITE" id="PS00107">
    <property type="entry name" value="PROTEIN_KINASE_ATP"/>
    <property type="match status" value="1"/>
</dbReference>
<keyword evidence="2" id="KW-0723">Serine/threonine-protein kinase</keyword>
<keyword evidence="11" id="KW-1185">Reference proteome</keyword>
<feature type="compositionally biased region" description="Low complexity" evidence="8">
    <location>
        <begin position="154"/>
        <end position="168"/>
    </location>
</feature>
<reference evidence="10 11" key="1">
    <citation type="submission" date="2024-09" db="EMBL/GenBank/DDBJ databases">
        <authorList>
            <person name="Sun Q."/>
            <person name="Mori K."/>
        </authorList>
    </citation>
    <scope>NUCLEOTIDE SEQUENCE [LARGE SCALE GENOMIC DNA]</scope>
    <source>
        <strain evidence="10 11">CCM 7609</strain>
    </source>
</reference>
<keyword evidence="5 10" id="KW-0418">Kinase</keyword>
<dbReference type="EMBL" id="JBHLWH010000032">
    <property type="protein sequence ID" value="MFC0249238.1"/>
    <property type="molecule type" value="Genomic_DNA"/>
</dbReference>
<evidence type="ECO:0000256" key="1">
    <source>
        <dbReference type="ARBA" id="ARBA00012513"/>
    </source>
</evidence>
<keyword evidence="3 10" id="KW-0808">Transferase</keyword>
<keyword evidence="4 7" id="KW-0547">Nucleotide-binding</keyword>
<feature type="binding site" evidence="7">
    <location>
        <position position="41"/>
    </location>
    <ligand>
        <name>ATP</name>
        <dbReference type="ChEBI" id="CHEBI:30616"/>
    </ligand>
</feature>
<evidence type="ECO:0000256" key="7">
    <source>
        <dbReference type="PROSITE-ProRule" id="PRU10141"/>
    </source>
</evidence>